<evidence type="ECO:0000256" key="7">
    <source>
        <dbReference type="ARBA" id="ARBA00023136"/>
    </source>
</evidence>
<proteinExistence type="inferred from homology"/>
<feature type="transmembrane region" description="Helical" evidence="9">
    <location>
        <begin position="88"/>
        <end position="110"/>
    </location>
</feature>
<keyword evidence="6 9" id="KW-1133">Transmembrane helix</keyword>
<comment type="caution">
    <text evidence="11">The sequence shown here is derived from an EMBL/GenBank/DDBJ whole genome shotgun (WGS) entry which is preliminary data.</text>
</comment>
<evidence type="ECO:0000256" key="6">
    <source>
        <dbReference type="ARBA" id="ARBA00022989"/>
    </source>
</evidence>
<gene>
    <name evidence="11" type="ORF">ABDB84_12740</name>
</gene>
<evidence type="ECO:0000259" key="10">
    <source>
        <dbReference type="Pfam" id="PF04290"/>
    </source>
</evidence>
<keyword evidence="4 9" id="KW-0997">Cell inner membrane</keyword>
<comment type="similarity">
    <text evidence="8 9">Belongs to the TRAP transporter small permease family.</text>
</comment>
<reference evidence="11 12" key="1">
    <citation type="journal article" date="2018" name="Int. J. Syst. Evol. Microbiol.">
        <title>Uliginosibacterium sediminicola sp. nov., isolated from freshwater sediment.</title>
        <authorList>
            <person name="Hwang W.M."/>
            <person name="Kim S.M."/>
            <person name="Kang K."/>
            <person name="Ahn T.Y."/>
        </authorList>
    </citation>
    <scope>NUCLEOTIDE SEQUENCE [LARGE SCALE GENOMIC DNA]</scope>
    <source>
        <strain evidence="11 12">M1-21</strain>
    </source>
</reference>
<evidence type="ECO:0000313" key="11">
    <source>
        <dbReference type="EMBL" id="MEN3069351.1"/>
    </source>
</evidence>
<keyword evidence="12" id="KW-1185">Reference proteome</keyword>
<dbReference type="PANTHER" id="PTHR35011:SF4">
    <property type="entry name" value="SLL1102 PROTEIN"/>
    <property type="match status" value="1"/>
</dbReference>
<comment type="subunit">
    <text evidence="9">The complex comprises the extracytoplasmic solute receptor protein and the two transmembrane proteins.</text>
</comment>
<evidence type="ECO:0000256" key="3">
    <source>
        <dbReference type="ARBA" id="ARBA00022475"/>
    </source>
</evidence>
<dbReference type="Proteomes" id="UP001410394">
    <property type="component" value="Unassembled WGS sequence"/>
</dbReference>
<dbReference type="PANTHER" id="PTHR35011">
    <property type="entry name" value="2,3-DIKETO-L-GULONATE TRAP TRANSPORTER SMALL PERMEASE PROTEIN YIAM"/>
    <property type="match status" value="1"/>
</dbReference>
<evidence type="ECO:0000313" key="12">
    <source>
        <dbReference type="Proteomes" id="UP001410394"/>
    </source>
</evidence>
<protein>
    <recommendedName>
        <fullName evidence="9">TRAP transporter small permease protein</fullName>
    </recommendedName>
</protein>
<organism evidence="11 12">
    <name type="scientific">Uliginosibacterium sediminicola</name>
    <dbReference type="NCBI Taxonomy" id="2024550"/>
    <lineage>
        <taxon>Bacteria</taxon>
        <taxon>Pseudomonadati</taxon>
        <taxon>Pseudomonadota</taxon>
        <taxon>Betaproteobacteria</taxon>
        <taxon>Rhodocyclales</taxon>
        <taxon>Zoogloeaceae</taxon>
        <taxon>Uliginosibacterium</taxon>
    </lineage>
</organism>
<dbReference type="Pfam" id="PF04290">
    <property type="entry name" value="DctQ"/>
    <property type="match status" value="1"/>
</dbReference>
<evidence type="ECO:0000256" key="5">
    <source>
        <dbReference type="ARBA" id="ARBA00022692"/>
    </source>
</evidence>
<keyword evidence="3" id="KW-1003">Cell membrane</keyword>
<keyword evidence="5 9" id="KW-0812">Transmembrane</keyword>
<keyword evidence="2 9" id="KW-0813">Transport</keyword>
<evidence type="ECO:0000256" key="9">
    <source>
        <dbReference type="RuleBase" id="RU369079"/>
    </source>
</evidence>
<comment type="subcellular location">
    <subcellularLocation>
        <location evidence="1 9">Cell inner membrane</location>
        <topology evidence="1 9">Multi-pass membrane protein</topology>
    </subcellularLocation>
</comment>
<accession>A0ABU9YZV5</accession>
<evidence type="ECO:0000256" key="1">
    <source>
        <dbReference type="ARBA" id="ARBA00004429"/>
    </source>
</evidence>
<name>A0ABU9YZV5_9RHOO</name>
<feature type="transmembrane region" description="Helical" evidence="9">
    <location>
        <begin position="130"/>
        <end position="147"/>
    </location>
</feature>
<dbReference type="InterPro" id="IPR055348">
    <property type="entry name" value="DctQ"/>
</dbReference>
<dbReference type="RefSeq" id="WP_345920121.1">
    <property type="nucleotide sequence ID" value="NZ_JBDIVE010000006.1"/>
</dbReference>
<feature type="transmembrane region" description="Helical" evidence="9">
    <location>
        <begin position="49"/>
        <end position="67"/>
    </location>
</feature>
<evidence type="ECO:0000256" key="8">
    <source>
        <dbReference type="ARBA" id="ARBA00038436"/>
    </source>
</evidence>
<evidence type="ECO:0000256" key="4">
    <source>
        <dbReference type="ARBA" id="ARBA00022519"/>
    </source>
</evidence>
<keyword evidence="7 9" id="KW-0472">Membrane</keyword>
<comment type="function">
    <text evidence="9">Part of the tripartite ATP-independent periplasmic (TRAP) transport system.</text>
</comment>
<feature type="domain" description="Tripartite ATP-independent periplasmic transporters DctQ component" evidence="10">
    <location>
        <begin position="26"/>
        <end position="157"/>
    </location>
</feature>
<dbReference type="InterPro" id="IPR007387">
    <property type="entry name" value="TRAP_DctQ"/>
</dbReference>
<dbReference type="EMBL" id="JBDIVE010000006">
    <property type="protein sequence ID" value="MEN3069351.1"/>
    <property type="molecule type" value="Genomic_DNA"/>
</dbReference>
<evidence type="ECO:0000256" key="2">
    <source>
        <dbReference type="ARBA" id="ARBA00022448"/>
    </source>
</evidence>
<comment type="caution">
    <text evidence="9">Lacks conserved residue(s) required for the propagation of feature annotation.</text>
</comment>
<sequence length="194" mass="21726">MKLSRAIDALNEWVAGKVIWLVLVVTLISAGNAIVRKLFNISSNGWLEIQWYLFSAIFLLCAGYALLRNAHVRIDIVVGRFGPRVAAWIDILGTLLFLFPATALVIYLSWDVFLEAWRSGERSANQGGLIFWPARLLVPLGFSLLWLQGVSELIKRLGFLSGHYVPQEVHDGPRDEEALAEDIRRARGLQGDAQ</sequence>